<feature type="region of interest" description="Disordered" evidence="9">
    <location>
        <begin position="362"/>
        <end position="391"/>
    </location>
</feature>
<comment type="subcellular location">
    <subcellularLocation>
        <location evidence="1 8">Nucleus</location>
        <location evidence="1 8">Nucleolus</location>
    </subcellularLocation>
</comment>
<organism evidence="13 14">
    <name type="scientific">Conoideocrella luteorostrata</name>
    <dbReference type="NCBI Taxonomy" id="1105319"/>
    <lineage>
        <taxon>Eukaryota</taxon>
        <taxon>Fungi</taxon>
        <taxon>Dikarya</taxon>
        <taxon>Ascomycota</taxon>
        <taxon>Pezizomycotina</taxon>
        <taxon>Sordariomycetes</taxon>
        <taxon>Hypocreomycetidae</taxon>
        <taxon>Hypocreales</taxon>
        <taxon>Clavicipitaceae</taxon>
        <taxon>Conoideocrella</taxon>
    </lineage>
</organism>
<keyword evidence="2 8" id="KW-0690">Ribosome biogenesis</keyword>
<evidence type="ECO:0000256" key="8">
    <source>
        <dbReference type="HAMAP-Rule" id="MF_03163"/>
    </source>
</evidence>
<reference evidence="13" key="1">
    <citation type="submission" date="2023-06" db="EMBL/GenBank/DDBJ databases">
        <title>Conoideocrella luteorostrata (Hypocreales: Clavicipitaceae), a potential biocontrol fungus for elongate hemlock scale in United States Christmas tree production areas.</title>
        <authorList>
            <person name="Barrett H."/>
            <person name="Lovett B."/>
            <person name="Macias A.M."/>
            <person name="Stajich J.E."/>
            <person name="Kasson M.T."/>
        </authorList>
    </citation>
    <scope>NUCLEOTIDE SEQUENCE</scope>
    <source>
        <strain evidence="13">ARSEF 14590</strain>
    </source>
</reference>
<dbReference type="GO" id="GO:0030687">
    <property type="term" value="C:preribosome, large subunit precursor"/>
    <property type="evidence" value="ECO:0007669"/>
    <property type="project" value="TreeGrafter"/>
</dbReference>
<dbReference type="InterPro" id="IPR024576">
    <property type="entry name" value="rRNA_MeTfrase_Spb1_DUF3381"/>
</dbReference>
<dbReference type="Proteomes" id="UP001251528">
    <property type="component" value="Unassembled WGS sequence"/>
</dbReference>
<dbReference type="InterPro" id="IPR029063">
    <property type="entry name" value="SAM-dependent_MTases_sf"/>
</dbReference>
<dbReference type="InterPro" id="IPR015507">
    <property type="entry name" value="rRNA-MeTfrase_E"/>
</dbReference>
<dbReference type="GO" id="GO:0016435">
    <property type="term" value="F:rRNA (guanine) methyltransferase activity"/>
    <property type="evidence" value="ECO:0007669"/>
    <property type="project" value="TreeGrafter"/>
</dbReference>
<keyword evidence="7 8" id="KW-0539">Nucleus</keyword>
<feature type="region of interest" description="Disordered" evidence="9">
    <location>
        <begin position="439"/>
        <end position="556"/>
    </location>
</feature>
<feature type="compositionally biased region" description="Acidic residues" evidence="9">
    <location>
        <begin position="519"/>
        <end position="533"/>
    </location>
</feature>
<dbReference type="SUPFAM" id="SSF53335">
    <property type="entry name" value="S-adenosyl-L-methionine-dependent methyltransferases"/>
    <property type="match status" value="1"/>
</dbReference>
<feature type="compositionally biased region" description="Basic residues" evidence="9">
    <location>
        <begin position="830"/>
        <end position="839"/>
    </location>
</feature>
<evidence type="ECO:0000256" key="5">
    <source>
        <dbReference type="ARBA" id="ARBA00022679"/>
    </source>
</evidence>
<evidence type="ECO:0000256" key="1">
    <source>
        <dbReference type="ARBA" id="ARBA00004604"/>
    </source>
</evidence>
<feature type="binding site" evidence="8">
    <location>
        <position position="117"/>
    </location>
    <ligand>
        <name>S-adenosyl-L-methionine</name>
        <dbReference type="ChEBI" id="CHEBI:59789"/>
    </ligand>
</feature>
<keyword evidence="14" id="KW-1185">Reference proteome</keyword>
<dbReference type="FunFam" id="3.40.50.150:FF:000004">
    <property type="entry name" value="AdoMet-dependent rRNA methyltransferase SPB1"/>
    <property type="match status" value="1"/>
</dbReference>
<feature type="compositionally biased region" description="Basic and acidic residues" evidence="9">
    <location>
        <begin position="633"/>
        <end position="649"/>
    </location>
</feature>
<feature type="region of interest" description="Disordered" evidence="9">
    <location>
        <begin position="804"/>
        <end position="839"/>
    </location>
</feature>
<feature type="active site" description="Proton acceptor" evidence="8">
    <location>
        <position position="157"/>
    </location>
</feature>
<comment type="caution">
    <text evidence="13">The sequence shown here is derived from an EMBL/GenBank/DDBJ whole genome shotgun (WGS) entry which is preliminary data.</text>
</comment>
<keyword evidence="5 8" id="KW-0808">Transferase</keyword>
<dbReference type="InterPro" id="IPR050082">
    <property type="entry name" value="RNA_methyltr_RlmE"/>
</dbReference>
<dbReference type="EMBL" id="JASWJB010000094">
    <property type="protein sequence ID" value="KAK2598971.1"/>
    <property type="molecule type" value="Genomic_DNA"/>
</dbReference>
<keyword evidence="6 8" id="KW-0949">S-adenosyl-L-methionine</keyword>
<dbReference type="HAMAP" id="MF_03163">
    <property type="entry name" value="RNA_methyltr_E_SPB1"/>
    <property type="match status" value="1"/>
</dbReference>
<comment type="similarity">
    <text evidence="8">Belongs to the class I-like SAM-binding methyltransferase superfamily. RNA methyltransferase RlmE family. SPB1 subfamily.</text>
</comment>
<dbReference type="PANTHER" id="PTHR10920">
    <property type="entry name" value="RIBOSOMAL RNA METHYLTRANSFERASE"/>
    <property type="match status" value="1"/>
</dbReference>
<evidence type="ECO:0000313" key="14">
    <source>
        <dbReference type="Proteomes" id="UP001251528"/>
    </source>
</evidence>
<feature type="binding site" evidence="8">
    <location>
        <position position="56"/>
    </location>
    <ligand>
        <name>S-adenosyl-L-methionine</name>
        <dbReference type="ChEBI" id="CHEBI:59789"/>
    </ligand>
</feature>
<dbReference type="GO" id="GO:0000466">
    <property type="term" value="P:maturation of 5.8S rRNA from tricistronic rRNA transcript (SSU-rRNA, 5.8S rRNA, LSU-rRNA)"/>
    <property type="evidence" value="ECO:0007669"/>
    <property type="project" value="TreeGrafter"/>
</dbReference>
<evidence type="ECO:0000259" key="10">
    <source>
        <dbReference type="Pfam" id="PF01728"/>
    </source>
</evidence>
<dbReference type="AlphaFoldDB" id="A0AAJ0FYW9"/>
<dbReference type="HAMAP" id="MF_01547">
    <property type="entry name" value="RNA_methyltr_E"/>
    <property type="match status" value="1"/>
</dbReference>
<feature type="binding site" evidence="8">
    <location>
        <position position="92"/>
    </location>
    <ligand>
        <name>S-adenosyl-L-methionine</name>
        <dbReference type="ChEBI" id="CHEBI:59789"/>
    </ligand>
</feature>
<evidence type="ECO:0000256" key="4">
    <source>
        <dbReference type="ARBA" id="ARBA00022603"/>
    </source>
</evidence>
<dbReference type="PANTHER" id="PTHR10920:SF13">
    <property type="entry name" value="PRE-RRNA 2'-O-RIBOSE RNA METHYLTRANSFERASE FTSJ3"/>
    <property type="match status" value="1"/>
</dbReference>
<feature type="compositionally biased region" description="Basic and acidic residues" evidence="9">
    <location>
        <begin position="817"/>
        <end position="829"/>
    </location>
</feature>
<evidence type="ECO:0000259" key="12">
    <source>
        <dbReference type="Pfam" id="PF11861"/>
    </source>
</evidence>
<evidence type="ECO:0000256" key="9">
    <source>
        <dbReference type="SAM" id="MobiDB-lite"/>
    </source>
</evidence>
<feature type="compositionally biased region" description="Basic and acidic residues" evidence="9">
    <location>
        <begin position="380"/>
        <end position="391"/>
    </location>
</feature>
<evidence type="ECO:0000259" key="11">
    <source>
        <dbReference type="Pfam" id="PF07780"/>
    </source>
</evidence>
<dbReference type="Pfam" id="PF11861">
    <property type="entry name" value="DUF3381"/>
    <property type="match status" value="1"/>
</dbReference>
<feature type="domain" description="DUF3381" evidence="12">
    <location>
        <begin position="234"/>
        <end position="392"/>
    </location>
</feature>
<name>A0AAJ0FYW9_9HYPO</name>
<keyword evidence="3 8" id="KW-0698">rRNA processing</keyword>
<keyword evidence="4 8" id="KW-0489">Methyltransferase</keyword>
<proteinExistence type="inferred from homology"/>
<dbReference type="GO" id="GO:0000463">
    <property type="term" value="P:maturation of LSU-rRNA from tricistronic rRNA transcript (SSU-rRNA, 5.8S rRNA, LSU-rRNA)"/>
    <property type="evidence" value="ECO:0007669"/>
    <property type="project" value="TreeGrafter"/>
</dbReference>
<feature type="domain" description="Ribosomal RNA methyltransferase FtsJ" evidence="10">
    <location>
        <begin position="24"/>
        <end position="200"/>
    </location>
</feature>
<feature type="compositionally biased region" description="Basic and acidic residues" evidence="9">
    <location>
        <begin position="362"/>
        <end position="372"/>
    </location>
</feature>
<evidence type="ECO:0000313" key="13">
    <source>
        <dbReference type="EMBL" id="KAK2598971.1"/>
    </source>
</evidence>
<feature type="compositionally biased region" description="Basic and acidic residues" evidence="9">
    <location>
        <begin position="467"/>
        <end position="498"/>
    </location>
</feature>
<feature type="binding site" evidence="8">
    <location>
        <position position="58"/>
    </location>
    <ligand>
        <name>S-adenosyl-L-methionine</name>
        <dbReference type="ChEBI" id="CHEBI:59789"/>
    </ligand>
</feature>
<feature type="domain" description="Ribosomal RNA methyltransferase SPB1-like C-terminal" evidence="11">
    <location>
        <begin position="627"/>
        <end position="833"/>
    </location>
</feature>
<evidence type="ECO:0000256" key="2">
    <source>
        <dbReference type="ARBA" id="ARBA00022517"/>
    </source>
</evidence>
<feature type="region of interest" description="Disordered" evidence="9">
    <location>
        <begin position="581"/>
        <end position="649"/>
    </location>
</feature>
<dbReference type="GO" id="GO:0005730">
    <property type="term" value="C:nucleolus"/>
    <property type="evidence" value="ECO:0007669"/>
    <property type="project" value="UniProtKB-SubCell"/>
</dbReference>
<gene>
    <name evidence="13" type="primary">SPB1</name>
    <name evidence="13" type="ORF">QQS21_005576</name>
</gene>
<feature type="binding site" evidence="8">
    <location>
        <position position="76"/>
    </location>
    <ligand>
        <name>S-adenosyl-L-methionine</name>
        <dbReference type="ChEBI" id="CHEBI:59789"/>
    </ligand>
</feature>
<dbReference type="Pfam" id="PF07780">
    <property type="entry name" value="Spb1_C"/>
    <property type="match status" value="1"/>
</dbReference>
<accession>A0AAJ0FYW9</accession>
<evidence type="ECO:0000256" key="6">
    <source>
        <dbReference type="ARBA" id="ARBA00022691"/>
    </source>
</evidence>
<dbReference type="InterPro" id="IPR028589">
    <property type="entry name" value="SPB1-like"/>
</dbReference>
<dbReference type="InterPro" id="IPR012920">
    <property type="entry name" value="rRNA_MeTfrase_SPB1-like_C"/>
</dbReference>
<sequence>MAIQKKHGKGRLDKWYKLAKEKGYRARAAFKLIQLNKKYGFLEKSKVLLDLCAAPGSWSQVAAEVMPVNSLIVGVDLAPIKPIPRVITFQSDITTEKCRATIRQHLKTWKADTVLHDGAPNVGTAWVQDSFNQAELALQSMKLATEFLVEGGTFVTKVFRSKDYNPLLWVLNQLFTKVEATKPPSSRNVSAEIFVVCRGFKAPKRIDPRFLDPRYVFAELAGATPNNEAKVYNPEVKKRKRDGYDEGDYTQFKEVLASEFIQTTDPIAILGSSNKLTFEQPRNGDVALAALDKLPETTQEVRTCCQDLKVLGRKDFKLLLKWRLKVRGIFGFSDKEKKMIEAVAGDEVVEVEPMDEELRIQEELRNMKDKESAKRKRERRKENEKKQRDVVRMQLNMVAPMDIGMEESGPIGEGAMFSMKSADNSNTLRRLSRGKMVVVPNHVQPATQNGADGSRGDESESDEEEDRLERELDSMYENYRDRKAEADAKYRAKKAREEHDDDEWEGLSADKLAERSESSELEEEDNSSDDDEEHPNNSSLLTDLDDNEPSADGLSKRAAAFFGQEFFKDITGNEVESTVSVAKSNTNDDIAIKRRTKKQPKGLDAFTDKTAGGSKPAQTYNHGNNDESDGEFEVIKHNHEDDWEEEKRLPDGRLDIDIITAEAMTLAHQLATGEKTSHDMIDDGFNKMAFRDKDGLPEWFIDDEGKHDKPQKPITKAAANAIKEKFRAFNARPIKKVREAKARKKFKAAQKLEKLKKKSDMLANDEGMTEKEKASSITKLLSKAARKKPSQPAKLVVARGLNRGLQGRPKGVKGRYRMVDPRMKKELRAQKRSVQKKKR</sequence>
<dbReference type="Gene3D" id="3.40.50.150">
    <property type="entry name" value="Vaccinia Virus protein VP39"/>
    <property type="match status" value="1"/>
</dbReference>
<protein>
    <submittedName>
        <fullName evidence="13">AdoMet-dependent rRNA methyltransferase spb1</fullName>
    </submittedName>
</protein>
<dbReference type="Pfam" id="PF01728">
    <property type="entry name" value="FtsJ"/>
    <property type="match status" value="1"/>
</dbReference>
<evidence type="ECO:0000256" key="3">
    <source>
        <dbReference type="ARBA" id="ARBA00022552"/>
    </source>
</evidence>
<dbReference type="InterPro" id="IPR002877">
    <property type="entry name" value="RNA_MeTrfase_FtsJ_dom"/>
</dbReference>
<dbReference type="GO" id="GO:0008650">
    <property type="term" value="F:rRNA (uridine-2'-O-)-methyltransferase activity"/>
    <property type="evidence" value="ECO:0007669"/>
    <property type="project" value="TreeGrafter"/>
</dbReference>
<evidence type="ECO:0000256" key="7">
    <source>
        <dbReference type="ARBA" id="ARBA00023242"/>
    </source>
</evidence>